<dbReference type="AlphaFoldDB" id="A0A1T5NNN0"/>
<accession>A0A1T5NNN0</accession>
<sequence length="174" mass="20260">MSQKKSRNEKSPGELASSFVFPVKLSEKQKKEAAVQLAQARKERRLAATDKDKLVSGLLSLRFQLEDYITGNTFNPDLSFGYFLGEYVGLLEKKRKVFAEEISIDETLLSQLINLKRDPPDYVTVRLELHSNRAIPADYWYRLVEKKKEHFIKTDKSIRKKEKQFVQNKLDVHI</sequence>
<organism evidence="1 2">
    <name type="scientific">Chitinophaga ginsengisegetis</name>
    <dbReference type="NCBI Taxonomy" id="393003"/>
    <lineage>
        <taxon>Bacteria</taxon>
        <taxon>Pseudomonadati</taxon>
        <taxon>Bacteroidota</taxon>
        <taxon>Chitinophagia</taxon>
        <taxon>Chitinophagales</taxon>
        <taxon>Chitinophagaceae</taxon>
        <taxon>Chitinophaga</taxon>
    </lineage>
</organism>
<evidence type="ECO:0000313" key="1">
    <source>
        <dbReference type="EMBL" id="SKD02101.1"/>
    </source>
</evidence>
<proteinExistence type="predicted"/>
<keyword evidence="2" id="KW-1185">Reference proteome</keyword>
<dbReference type="RefSeq" id="WP_079469593.1">
    <property type="nucleotide sequence ID" value="NZ_FUZZ01000001.1"/>
</dbReference>
<protein>
    <submittedName>
        <fullName evidence="1">Uncharacterized protein</fullName>
    </submittedName>
</protein>
<dbReference type="EMBL" id="FUZZ01000001">
    <property type="protein sequence ID" value="SKD02101.1"/>
    <property type="molecule type" value="Genomic_DNA"/>
</dbReference>
<dbReference type="Proteomes" id="UP000190166">
    <property type="component" value="Unassembled WGS sequence"/>
</dbReference>
<evidence type="ECO:0000313" key="2">
    <source>
        <dbReference type="Proteomes" id="UP000190166"/>
    </source>
</evidence>
<reference evidence="1 2" key="1">
    <citation type="submission" date="2017-02" db="EMBL/GenBank/DDBJ databases">
        <authorList>
            <person name="Peterson S.W."/>
        </authorList>
    </citation>
    <scope>NUCLEOTIDE SEQUENCE [LARGE SCALE GENOMIC DNA]</scope>
    <source>
        <strain evidence="1 2">DSM 18108</strain>
    </source>
</reference>
<gene>
    <name evidence="1" type="ORF">SAMN05660461_2414</name>
</gene>
<name>A0A1T5NNN0_9BACT</name>